<reference evidence="3" key="1">
    <citation type="submission" date="2012-12" db="EMBL/GenBank/DDBJ databases">
        <authorList>
            <person name="Hellsten U."/>
            <person name="Grimwood J."/>
            <person name="Chapman J.A."/>
            <person name="Shapiro H."/>
            <person name="Aerts A."/>
            <person name="Otillar R.P."/>
            <person name="Terry A.Y."/>
            <person name="Boore J.L."/>
            <person name="Simakov O."/>
            <person name="Marletaz F."/>
            <person name="Cho S.-J."/>
            <person name="Edsinger-Gonzales E."/>
            <person name="Havlak P."/>
            <person name="Kuo D.-H."/>
            <person name="Larsson T."/>
            <person name="Lv J."/>
            <person name="Arendt D."/>
            <person name="Savage R."/>
            <person name="Osoegawa K."/>
            <person name="de Jong P."/>
            <person name="Lindberg D.R."/>
            <person name="Seaver E.C."/>
            <person name="Weisblat D.A."/>
            <person name="Putnam N.H."/>
            <person name="Grigoriev I.V."/>
            <person name="Rokhsar D.S."/>
        </authorList>
    </citation>
    <scope>NUCLEOTIDE SEQUENCE</scope>
    <source>
        <strain evidence="3">I ESC-2004</strain>
    </source>
</reference>
<dbReference type="EMBL" id="KB303020">
    <property type="protein sequence ID" value="ELU03595.1"/>
    <property type="molecule type" value="Genomic_DNA"/>
</dbReference>
<gene>
    <name evidence="1" type="ORF">CAPTEDRAFT_186149</name>
</gene>
<proteinExistence type="predicted"/>
<reference evidence="2" key="3">
    <citation type="submission" date="2015-06" db="UniProtKB">
        <authorList>
            <consortium name="EnsemblMetazoa"/>
        </authorList>
    </citation>
    <scope>IDENTIFICATION</scope>
</reference>
<dbReference type="Proteomes" id="UP000014760">
    <property type="component" value="Unassembled WGS sequence"/>
</dbReference>
<dbReference type="AlphaFoldDB" id="R7UB56"/>
<dbReference type="EMBL" id="AMQN01001484">
    <property type="status" value="NOT_ANNOTATED_CDS"/>
    <property type="molecule type" value="Genomic_DNA"/>
</dbReference>
<evidence type="ECO:0000313" key="3">
    <source>
        <dbReference type="Proteomes" id="UP000014760"/>
    </source>
</evidence>
<accession>R7UB56</accession>
<name>R7UB56_CAPTE</name>
<dbReference type="HOGENOM" id="CLU_1311164_0_0_1"/>
<sequence>MPAYLVCRAGGLCNEGWARRPSCSQSLGKITALGRDQAKSLARCAAGFQSSGSQWAFCHYTAARSCLCSCANDWTLILRGMHRQGSAPFCVPGGVHMGLLPIILLQLSLEAGGDEGVCGGAMGVGKGQGHPGTMLGSSSTGIHPSCFELSVSPLSPNVAALSSSASGGPADCRAPTCRLQSLSGPRPRRAAAAPRPDPLGLCVALQLPHS</sequence>
<protein>
    <submittedName>
        <fullName evidence="1 2">Uncharacterized protein</fullName>
    </submittedName>
</protein>
<keyword evidence="3" id="KW-1185">Reference proteome</keyword>
<dbReference type="EnsemblMetazoa" id="CapteT186149">
    <property type="protein sequence ID" value="CapteP186149"/>
    <property type="gene ID" value="CapteG186149"/>
</dbReference>
<reference evidence="1 3" key="2">
    <citation type="journal article" date="2013" name="Nature">
        <title>Insights into bilaterian evolution from three spiralian genomes.</title>
        <authorList>
            <person name="Simakov O."/>
            <person name="Marletaz F."/>
            <person name="Cho S.J."/>
            <person name="Edsinger-Gonzales E."/>
            <person name="Havlak P."/>
            <person name="Hellsten U."/>
            <person name="Kuo D.H."/>
            <person name="Larsson T."/>
            <person name="Lv J."/>
            <person name="Arendt D."/>
            <person name="Savage R."/>
            <person name="Osoegawa K."/>
            <person name="de Jong P."/>
            <person name="Grimwood J."/>
            <person name="Chapman J.A."/>
            <person name="Shapiro H."/>
            <person name="Aerts A."/>
            <person name="Otillar R.P."/>
            <person name="Terry A.Y."/>
            <person name="Boore J.L."/>
            <person name="Grigoriev I.V."/>
            <person name="Lindberg D.R."/>
            <person name="Seaver E.C."/>
            <person name="Weisblat D.A."/>
            <person name="Putnam N.H."/>
            <person name="Rokhsar D.S."/>
        </authorList>
    </citation>
    <scope>NUCLEOTIDE SEQUENCE</scope>
    <source>
        <strain evidence="1 3">I ESC-2004</strain>
    </source>
</reference>
<evidence type="ECO:0000313" key="1">
    <source>
        <dbReference type="EMBL" id="ELU03595.1"/>
    </source>
</evidence>
<evidence type="ECO:0000313" key="2">
    <source>
        <dbReference type="EnsemblMetazoa" id="CapteP186149"/>
    </source>
</evidence>
<organism evidence="1">
    <name type="scientific">Capitella teleta</name>
    <name type="common">Polychaete worm</name>
    <dbReference type="NCBI Taxonomy" id="283909"/>
    <lineage>
        <taxon>Eukaryota</taxon>
        <taxon>Metazoa</taxon>
        <taxon>Spiralia</taxon>
        <taxon>Lophotrochozoa</taxon>
        <taxon>Annelida</taxon>
        <taxon>Polychaeta</taxon>
        <taxon>Sedentaria</taxon>
        <taxon>Scolecida</taxon>
        <taxon>Capitellidae</taxon>
        <taxon>Capitella</taxon>
    </lineage>
</organism>